<evidence type="ECO:0000313" key="2">
    <source>
        <dbReference type="Proteomes" id="UP001223978"/>
    </source>
</evidence>
<protein>
    <submittedName>
        <fullName evidence="1">Uncharacterized protein</fullName>
    </submittedName>
</protein>
<reference evidence="1 2" key="1">
    <citation type="submission" date="2023-05" db="EMBL/GenBank/DDBJ databases">
        <title>Draft genome sequence of Streptomyces sp. B-S-A6 isolated from a cave soil in Thailand.</title>
        <authorList>
            <person name="Chamroensaksri N."/>
            <person name="Muangham S."/>
        </authorList>
    </citation>
    <scope>NUCLEOTIDE SEQUENCE [LARGE SCALE GENOMIC DNA]</scope>
    <source>
        <strain evidence="1 2">B-S-A6</strain>
    </source>
</reference>
<dbReference type="EMBL" id="JASCIQ010000002">
    <property type="protein sequence ID" value="MDI3402902.1"/>
    <property type="molecule type" value="Genomic_DNA"/>
</dbReference>
<proteinExistence type="predicted"/>
<comment type="caution">
    <text evidence="1">The sequence shown here is derived from an EMBL/GenBank/DDBJ whole genome shotgun (WGS) entry which is preliminary data.</text>
</comment>
<dbReference type="Proteomes" id="UP001223978">
    <property type="component" value="Unassembled WGS sequence"/>
</dbReference>
<accession>A0ABT6S481</accession>
<gene>
    <name evidence="1" type="ORF">QIS96_03570</name>
</gene>
<keyword evidence="2" id="KW-1185">Reference proteome</keyword>
<sequence length="95" mass="10652">MALIAEYEEYLQEFRAEVVDGLSVELAGRGATLRELTFSEDEDGVWAESVLDLPDRREAWVRRRLVVPSLGPDKDAWLAGVVYASAVGEELDLNR</sequence>
<name>A0ABT6S481_9ACTN</name>
<dbReference type="RefSeq" id="WP_282540829.1">
    <property type="nucleotide sequence ID" value="NZ_JASCIQ010000002.1"/>
</dbReference>
<organism evidence="1 2">
    <name type="scientific">Streptomyces cavernicola</name>
    <dbReference type="NCBI Taxonomy" id="3043613"/>
    <lineage>
        <taxon>Bacteria</taxon>
        <taxon>Bacillati</taxon>
        <taxon>Actinomycetota</taxon>
        <taxon>Actinomycetes</taxon>
        <taxon>Kitasatosporales</taxon>
        <taxon>Streptomycetaceae</taxon>
        <taxon>Streptomyces</taxon>
    </lineage>
</organism>
<evidence type="ECO:0000313" key="1">
    <source>
        <dbReference type="EMBL" id="MDI3402902.1"/>
    </source>
</evidence>